<evidence type="ECO:0000313" key="3">
    <source>
        <dbReference type="Proteomes" id="UP001064087"/>
    </source>
</evidence>
<protein>
    <submittedName>
        <fullName evidence="2">Uncharacterized protein</fullName>
    </submittedName>
</protein>
<evidence type="ECO:0000256" key="1">
    <source>
        <dbReference type="SAM" id="SignalP"/>
    </source>
</evidence>
<proteinExistence type="predicted"/>
<reference evidence="2" key="1">
    <citation type="submission" date="2022-10" db="EMBL/GenBank/DDBJ databases">
        <title>Roseovarius pelagicus sp. nov., isolated from Arctic seawater.</title>
        <authorList>
            <person name="Hong Y.W."/>
            <person name="Hwang C.Y."/>
        </authorList>
    </citation>
    <scope>NUCLEOTIDE SEQUENCE</scope>
    <source>
        <strain evidence="2">HL-MP18</strain>
    </source>
</reference>
<dbReference type="RefSeq" id="WP_263048341.1">
    <property type="nucleotide sequence ID" value="NZ_CP106738.1"/>
</dbReference>
<sequence>MRNKMVVFAALCGAYLASAGSAHAETFEEYLTSMDRKPVTFSGKIYYNDSNFRFYSNAGEFFTATMDAGREIRERIEDECQEGSFMIDTDELCSITGSGSVEIRGSDIRLSIEAVEDLETGNQ</sequence>
<keyword evidence="1" id="KW-0732">Signal</keyword>
<feature type="signal peptide" evidence="1">
    <location>
        <begin position="1"/>
        <end position="24"/>
    </location>
</feature>
<organism evidence="2 3">
    <name type="scientific">Roseovarius pelagicus</name>
    <dbReference type="NCBI Taxonomy" id="2980108"/>
    <lineage>
        <taxon>Bacteria</taxon>
        <taxon>Pseudomonadati</taxon>
        <taxon>Pseudomonadota</taxon>
        <taxon>Alphaproteobacteria</taxon>
        <taxon>Rhodobacterales</taxon>
        <taxon>Roseobacteraceae</taxon>
        <taxon>Roseovarius</taxon>
    </lineage>
</organism>
<evidence type="ECO:0000313" key="2">
    <source>
        <dbReference type="EMBL" id="UXX83880.1"/>
    </source>
</evidence>
<gene>
    <name evidence="2" type="ORF">N7U68_04260</name>
</gene>
<dbReference type="EMBL" id="CP106738">
    <property type="protein sequence ID" value="UXX83880.1"/>
    <property type="molecule type" value="Genomic_DNA"/>
</dbReference>
<keyword evidence="3" id="KW-1185">Reference proteome</keyword>
<name>A0ABY6DED5_9RHOB</name>
<dbReference type="Proteomes" id="UP001064087">
    <property type="component" value="Chromosome"/>
</dbReference>
<accession>A0ABY6DED5</accession>
<feature type="chain" id="PRO_5046407906" evidence="1">
    <location>
        <begin position="25"/>
        <end position="123"/>
    </location>
</feature>